<dbReference type="PANTHER" id="PTHR46090:SF2">
    <property type="entry name" value="ADP-RIBOSYLATION FACTOR-LIKE PROTEIN 13B"/>
    <property type="match status" value="1"/>
</dbReference>
<proteinExistence type="predicted"/>
<dbReference type="GO" id="GO:0097500">
    <property type="term" value="P:receptor localization to non-motile cilium"/>
    <property type="evidence" value="ECO:0007669"/>
    <property type="project" value="TreeGrafter"/>
</dbReference>
<evidence type="ECO:0000313" key="3">
    <source>
        <dbReference type="EMBL" id="PIO77185.1"/>
    </source>
</evidence>
<dbReference type="OrthoDB" id="14717at2759"/>
<feature type="region of interest" description="Disordered" evidence="2">
    <location>
        <begin position="184"/>
        <end position="264"/>
    </location>
</feature>
<dbReference type="GO" id="GO:0060170">
    <property type="term" value="C:ciliary membrane"/>
    <property type="evidence" value="ECO:0007669"/>
    <property type="project" value="TreeGrafter"/>
</dbReference>
<evidence type="ECO:0000256" key="1">
    <source>
        <dbReference type="SAM" id="Coils"/>
    </source>
</evidence>
<accession>A0A2G9V3V8</accession>
<feature type="compositionally biased region" description="Polar residues" evidence="2">
    <location>
        <begin position="202"/>
        <end position="218"/>
    </location>
</feature>
<feature type="compositionally biased region" description="Pro residues" evidence="2">
    <location>
        <begin position="237"/>
        <end position="247"/>
    </location>
</feature>
<sequence>MSRARSESPFLKKGIGVLVHGIIYVVDISDENRLEENYETIRKVQLHRGTARKPFLVVLNKKKPTELDDFDFSRNLDNAKYPPPMVTRRPQRAANLLLAQFCTFVDKIIEHYVFLSEGVHTAELELKIRQQTERDERRLRLMRQEQDRVNSEIAALDRRSITGTITGNGEIRRDTLTTFAEDHAQLSNVVEEEENKPESRPKTMSSHSPSVSDTQSPAAESPHLSVSHMSSDVFGPSPAPLPHPLPKPARNQVAPLNGDLQPMPPPRNLDIFTIEGSKEIDTVIPEAAGIEKHLRRMRRIQEGLRRRAEEMKLKNEEIQIETL</sequence>
<dbReference type="PANTHER" id="PTHR46090">
    <property type="entry name" value="ADP-RIBOSYLATION FACTOR-LIKE PROTEIN 13B"/>
    <property type="match status" value="1"/>
</dbReference>
<dbReference type="InterPro" id="IPR051995">
    <property type="entry name" value="Ciliary_GTPase"/>
</dbReference>
<keyword evidence="1" id="KW-0175">Coiled coil</keyword>
<dbReference type="InterPro" id="IPR027417">
    <property type="entry name" value="P-loop_NTPase"/>
</dbReference>
<feature type="coiled-coil region" evidence="1">
    <location>
        <begin position="294"/>
        <end position="321"/>
    </location>
</feature>
<dbReference type="AlphaFoldDB" id="A0A2G9V3V8"/>
<organism evidence="3 4">
    <name type="scientific">Teladorsagia circumcincta</name>
    <name type="common">Brown stomach worm</name>
    <name type="synonym">Ostertagia circumcincta</name>
    <dbReference type="NCBI Taxonomy" id="45464"/>
    <lineage>
        <taxon>Eukaryota</taxon>
        <taxon>Metazoa</taxon>
        <taxon>Ecdysozoa</taxon>
        <taxon>Nematoda</taxon>
        <taxon>Chromadorea</taxon>
        <taxon>Rhabditida</taxon>
        <taxon>Rhabditina</taxon>
        <taxon>Rhabditomorpha</taxon>
        <taxon>Strongyloidea</taxon>
        <taxon>Trichostrongylidae</taxon>
        <taxon>Teladorsagia</taxon>
    </lineage>
</organism>
<dbReference type="GO" id="GO:0097730">
    <property type="term" value="C:non-motile cilium"/>
    <property type="evidence" value="ECO:0007669"/>
    <property type="project" value="TreeGrafter"/>
</dbReference>
<dbReference type="Gene3D" id="3.40.50.300">
    <property type="entry name" value="P-loop containing nucleotide triphosphate hydrolases"/>
    <property type="match status" value="1"/>
</dbReference>
<evidence type="ECO:0000256" key="2">
    <source>
        <dbReference type="SAM" id="MobiDB-lite"/>
    </source>
</evidence>
<dbReference type="GO" id="GO:1905515">
    <property type="term" value="P:non-motile cilium assembly"/>
    <property type="evidence" value="ECO:0007669"/>
    <property type="project" value="TreeGrafter"/>
</dbReference>
<dbReference type="EMBL" id="KZ345008">
    <property type="protein sequence ID" value="PIO77185.1"/>
    <property type="molecule type" value="Genomic_DNA"/>
</dbReference>
<keyword evidence="4" id="KW-1185">Reference proteome</keyword>
<gene>
    <name evidence="3" type="ORF">TELCIR_00701</name>
</gene>
<reference evidence="3 4" key="1">
    <citation type="submission" date="2015-09" db="EMBL/GenBank/DDBJ databases">
        <title>Draft genome of the parasitic nematode Teladorsagia circumcincta isolate WARC Sus (inbred).</title>
        <authorList>
            <person name="Mitreva M."/>
        </authorList>
    </citation>
    <scope>NUCLEOTIDE SEQUENCE [LARGE SCALE GENOMIC DNA]</scope>
    <source>
        <strain evidence="3 4">S</strain>
    </source>
</reference>
<protein>
    <submittedName>
        <fullName evidence="3">Uncharacterized protein</fullName>
    </submittedName>
</protein>
<name>A0A2G9V3V8_TELCI</name>
<dbReference type="Proteomes" id="UP000230423">
    <property type="component" value="Unassembled WGS sequence"/>
</dbReference>
<dbReference type="SUPFAM" id="SSF52540">
    <property type="entry name" value="P-loop containing nucleoside triphosphate hydrolases"/>
    <property type="match status" value="1"/>
</dbReference>
<evidence type="ECO:0000313" key="4">
    <source>
        <dbReference type="Proteomes" id="UP000230423"/>
    </source>
</evidence>